<dbReference type="AlphaFoldDB" id="A0A9P7FNS5"/>
<reference evidence="2" key="1">
    <citation type="submission" date="2021-02" db="EMBL/GenBank/DDBJ databases">
        <authorList>
            <person name="Nieuwenhuis M."/>
            <person name="Van De Peppel L.J.J."/>
        </authorList>
    </citation>
    <scope>NUCLEOTIDE SEQUENCE</scope>
    <source>
        <strain evidence="2">D49</strain>
    </source>
</reference>
<feature type="domain" description="JmjC" evidence="1">
    <location>
        <begin position="192"/>
        <end position="346"/>
    </location>
</feature>
<organism evidence="2 3">
    <name type="scientific">Sphagnurus paluster</name>
    <dbReference type="NCBI Taxonomy" id="117069"/>
    <lineage>
        <taxon>Eukaryota</taxon>
        <taxon>Fungi</taxon>
        <taxon>Dikarya</taxon>
        <taxon>Basidiomycota</taxon>
        <taxon>Agaricomycotina</taxon>
        <taxon>Agaricomycetes</taxon>
        <taxon>Agaricomycetidae</taxon>
        <taxon>Agaricales</taxon>
        <taxon>Tricholomatineae</taxon>
        <taxon>Lyophyllaceae</taxon>
        <taxon>Sphagnurus</taxon>
    </lineage>
</organism>
<dbReference type="Proteomes" id="UP000717328">
    <property type="component" value="Unassembled WGS sequence"/>
</dbReference>
<protein>
    <recommendedName>
        <fullName evidence="1">JmjC domain-containing protein</fullName>
    </recommendedName>
</protein>
<evidence type="ECO:0000259" key="1">
    <source>
        <dbReference type="PROSITE" id="PS51184"/>
    </source>
</evidence>
<dbReference type="OrthoDB" id="3270451at2759"/>
<reference evidence="2" key="2">
    <citation type="submission" date="2021-10" db="EMBL/GenBank/DDBJ databases">
        <title>Phylogenomics reveals ancestral predisposition of the termite-cultivated fungus Termitomyces towards a domesticated lifestyle.</title>
        <authorList>
            <person name="Auxier B."/>
            <person name="Grum-Grzhimaylo A."/>
            <person name="Cardenas M.E."/>
            <person name="Lodge J.D."/>
            <person name="Laessoe T."/>
            <person name="Pedersen O."/>
            <person name="Smith M.E."/>
            <person name="Kuyper T.W."/>
            <person name="Franco-Molano E.A."/>
            <person name="Baroni T.J."/>
            <person name="Aanen D.K."/>
        </authorList>
    </citation>
    <scope>NUCLEOTIDE SEQUENCE</scope>
    <source>
        <strain evidence="2">D49</strain>
    </source>
</reference>
<proteinExistence type="predicted"/>
<dbReference type="Gene3D" id="2.60.120.650">
    <property type="entry name" value="Cupin"/>
    <property type="match status" value="1"/>
</dbReference>
<name>A0A9P7FNS5_9AGAR</name>
<comment type="caution">
    <text evidence="2">The sequence shown here is derived from an EMBL/GenBank/DDBJ whole genome shotgun (WGS) entry which is preliminary data.</text>
</comment>
<dbReference type="EMBL" id="JABCKI010006417">
    <property type="protein sequence ID" value="KAG5634430.1"/>
    <property type="molecule type" value="Genomic_DNA"/>
</dbReference>
<gene>
    <name evidence="2" type="ORF">H0H81_002028</name>
</gene>
<evidence type="ECO:0000313" key="3">
    <source>
        <dbReference type="Proteomes" id="UP000717328"/>
    </source>
</evidence>
<evidence type="ECO:0000313" key="2">
    <source>
        <dbReference type="EMBL" id="KAG5634430.1"/>
    </source>
</evidence>
<dbReference type="InterPro" id="IPR003347">
    <property type="entry name" value="JmjC_dom"/>
</dbReference>
<dbReference type="SUPFAM" id="SSF51197">
    <property type="entry name" value="Clavaminate synthase-like"/>
    <property type="match status" value="1"/>
</dbReference>
<sequence>MYYWKKIGAVRRPPGIRNAEKLMWELIFNIRKRKNGKKSAKGTAVRVSVDPGFNSDIPWTVDNMFTKFKVVDTIDIGEHQTQEDLDWWKKVDAAICRDLPYVKQRSSIQVLTRDQFDTLPNKHLCALLVTKNIVILDDPVYKVLMTVHGLATIDQSVPYDPYNPSTRFRVSTTLKFRPKSVNGLDYTMGHDDFPRQHFSMESVAWEATMDDLYELHTDVLPWAEIRWGLLASASSMSRWHADTGGFRSFVSPDNGVKLWVLANPSGDTLHADMTGNVRAYSTFDPYNPSNIGWYTEMLVLWPGMTLIMRPNTYHMVFTPVHTMCRGGHFYSSATLGLSVMGIYHTYMRGTIFTNADHQDVAHKLMSRILLFLFQHLVNCDPDADELYEIHLPDIETWTGMTDFATFLNYFELSTAIAPWNNGRKHTLLDRYHQAIRDRQYSRQLHAWLSNNFDITAIQPHHPTLGRRCVENMAEFQDYLLASQALAL</sequence>
<accession>A0A9P7FNS5</accession>
<feature type="non-terminal residue" evidence="2">
    <location>
        <position position="1"/>
    </location>
</feature>
<dbReference type="PROSITE" id="PS51184">
    <property type="entry name" value="JMJC"/>
    <property type="match status" value="1"/>
</dbReference>
<keyword evidence="3" id="KW-1185">Reference proteome</keyword>